<evidence type="ECO:0000256" key="4">
    <source>
        <dbReference type="ARBA" id="ARBA00022679"/>
    </source>
</evidence>
<dbReference type="AlphaFoldDB" id="A0A1I0D3T1"/>
<evidence type="ECO:0000256" key="8">
    <source>
        <dbReference type="ARBA" id="ARBA00023012"/>
    </source>
</evidence>
<dbReference type="SMART" id="SM00388">
    <property type="entry name" value="HisKA"/>
    <property type="match status" value="1"/>
</dbReference>
<evidence type="ECO:0000313" key="12">
    <source>
        <dbReference type="Proteomes" id="UP000199568"/>
    </source>
</evidence>
<dbReference type="InterPro" id="IPR003661">
    <property type="entry name" value="HisK_dim/P_dom"/>
</dbReference>
<dbReference type="InterPro" id="IPR000014">
    <property type="entry name" value="PAS"/>
</dbReference>
<evidence type="ECO:0000256" key="3">
    <source>
        <dbReference type="ARBA" id="ARBA00022553"/>
    </source>
</evidence>
<feature type="domain" description="PAS" evidence="10">
    <location>
        <begin position="25"/>
        <end position="63"/>
    </location>
</feature>
<evidence type="ECO:0000313" key="11">
    <source>
        <dbReference type="EMBL" id="SET26874.1"/>
    </source>
</evidence>
<dbReference type="Proteomes" id="UP000199568">
    <property type="component" value="Unassembled WGS sequence"/>
</dbReference>
<dbReference type="InterPro" id="IPR003594">
    <property type="entry name" value="HATPase_dom"/>
</dbReference>
<keyword evidence="7" id="KW-0067">ATP-binding</keyword>
<evidence type="ECO:0000259" key="9">
    <source>
        <dbReference type="PROSITE" id="PS50109"/>
    </source>
</evidence>
<dbReference type="EMBL" id="FOHU01000007">
    <property type="protein sequence ID" value="SET26874.1"/>
    <property type="molecule type" value="Genomic_DNA"/>
</dbReference>
<dbReference type="InterPro" id="IPR050736">
    <property type="entry name" value="Sensor_HK_Regulatory"/>
</dbReference>
<dbReference type="GO" id="GO:0005524">
    <property type="term" value="F:ATP binding"/>
    <property type="evidence" value="ECO:0007669"/>
    <property type="project" value="UniProtKB-KW"/>
</dbReference>
<dbReference type="PRINTS" id="PR00344">
    <property type="entry name" value="BCTRLSENSOR"/>
</dbReference>
<keyword evidence="12" id="KW-1185">Reference proteome</keyword>
<dbReference type="Gene3D" id="3.30.450.20">
    <property type="entry name" value="PAS domain"/>
    <property type="match status" value="2"/>
</dbReference>
<dbReference type="Pfam" id="PF00512">
    <property type="entry name" value="HisKA"/>
    <property type="match status" value="1"/>
</dbReference>
<dbReference type="Gene3D" id="3.30.565.10">
    <property type="entry name" value="Histidine kinase-like ATPase, C-terminal domain"/>
    <property type="match status" value="1"/>
</dbReference>
<dbReference type="SMART" id="SM00091">
    <property type="entry name" value="PAS"/>
    <property type="match status" value="2"/>
</dbReference>
<dbReference type="InterPro" id="IPR035965">
    <property type="entry name" value="PAS-like_dom_sf"/>
</dbReference>
<dbReference type="SMART" id="SM00387">
    <property type="entry name" value="HATPase_c"/>
    <property type="match status" value="1"/>
</dbReference>
<dbReference type="Gene3D" id="1.10.287.130">
    <property type="match status" value="1"/>
</dbReference>
<dbReference type="Pfam" id="PF13188">
    <property type="entry name" value="PAS_8"/>
    <property type="match status" value="1"/>
</dbReference>
<evidence type="ECO:0000256" key="6">
    <source>
        <dbReference type="ARBA" id="ARBA00022777"/>
    </source>
</evidence>
<organism evidence="11 12">
    <name type="scientific">Natronincola peptidivorans</name>
    <dbReference type="NCBI Taxonomy" id="426128"/>
    <lineage>
        <taxon>Bacteria</taxon>
        <taxon>Bacillati</taxon>
        <taxon>Bacillota</taxon>
        <taxon>Clostridia</taxon>
        <taxon>Peptostreptococcales</taxon>
        <taxon>Natronincolaceae</taxon>
        <taxon>Natronincola</taxon>
    </lineage>
</organism>
<dbReference type="SUPFAM" id="SSF47384">
    <property type="entry name" value="Homodimeric domain of signal transducing histidine kinase"/>
    <property type="match status" value="1"/>
</dbReference>
<keyword evidence="4" id="KW-0808">Transferase</keyword>
<dbReference type="SUPFAM" id="SSF55785">
    <property type="entry name" value="PYP-like sensor domain (PAS domain)"/>
    <property type="match status" value="2"/>
</dbReference>
<keyword evidence="8" id="KW-0902">Two-component regulatory system</keyword>
<keyword evidence="3" id="KW-0597">Phosphoprotein</keyword>
<dbReference type="InterPro" id="IPR004358">
    <property type="entry name" value="Sig_transdc_His_kin-like_C"/>
</dbReference>
<gene>
    <name evidence="11" type="ORF">SAMN05660297_01850</name>
</gene>
<dbReference type="InterPro" id="IPR036890">
    <property type="entry name" value="HATPase_C_sf"/>
</dbReference>
<dbReference type="PANTHER" id="PTHR43711:SF26">
    <property type="entry name" value="SENSOR HISTIDINE KINASE RCSC"/>
    <property type="match status" value="1"/>
</dbReference>
<dbReference type="InterPro" id="IPR036097">
    <property type="entry name" value="HisK_dim/P_sf"/>
</dbReference>
<dbReference type="GO" id="GO:0000155">
    <property type="term" value="F:phosphorelay sensor kinase activity"/>
    <property type="evidence" value="ECO:0007669"/>
    <property type="project" value="InterPro"/>
</dbReference>
<reference evidence="11 12" key="1">
    <citation type="submission" date="2016-10" db="EMBL/GenBank/DDBJ databases">
        <authorList>
            <person name="de Groot N.N."/>
        </authorList>
    </citation>
    <scope>NUCLEOTIDE SEQUENCE [LARGE SCALE GENOMIC DNA]</scope>
    <source>
        <strain evidence="11 12">DSM 18979</strain>
    </source>
</reference>
<proteinExistence type="predicted"/>
<evidence type="ECO:0000256" key="7">
    <source>
        <dbReference type="ARBA" id="ARBA00022840"/>
    </source>
</evidence>
<sequence length="544" mass="62459">MIKPRITRGGAVVEKNIDWKNMIAERELMGAILNKISEGIAVLDQEGRFIMMNDAYSQMLSYEGRVLEDAMNSYDLEKNNAYININEFIIGKVREGISFDDEICTISSKGERKHICFSCKPICNEEGEAIYTVVCLHEMTKLMLQSEKIQQQKEYINNIIQALPTPVAVVAYPGCTYEFVNKEYVEFLKAMTRKALDHNDIIGSTISEILPLACADAIKGILGKIYKEPMTTQEKMISFKTPKGEAKHYQMLHTALKYSANDKMYIVRIGMDITSQVVLLENTEALTKAKEEFFATISHELRSPIAVMHSIFQMLNDDYYKRELNEKTRKLLKKAQRNNRKLLRLVNNFLDITKAEAGFMQLRQVNANLVKYTQYLVKTILPVVEKKKIQLNFTSTCSTKRIVLDIEKYERILLNLLSNAVKYTQYEGKIDVYIHEDDRYLKVGVKDNGSGISEEEIDKIFDRFYISCSSEKKLNEGTGIGLSLVKRFMQLMEGKIEVNSHPGEGSEFILSFPKKLKNTTEYTMIEELQPTRESISLEFSVLYD</sequence>
<dbReference type="Pfam" id="PF02518">
    <property type="entry name" value="HATPase_c"/>
    <property type="match status" value="1"/>
</dbReference>
<accession>A0A1I0D3T1</accession>
<evidence type="ECO:0000259" key="10">
    <source>
        <dbReference type="PROSITE" id="PS50112"/>
    </source>
</evidence>
<dbReference type="CDD" id="cd00130">
    <property type="entry name" value="PAS"/>
    <property type="match status" value="1"/>
</dbReference>
<protein>
    <recommendedName>
        <fullName evidence="2">histidine kinase</fullName>
        <ecNumber evidence="2">2.7.13.3</ecNumber>
    </recommendedName>
</protein>
<dbReference type="SUPFAM" id="SSF55874">
    <property type="entry name" value="ATPase domain of HSP90 chaperone/DNA topoisomerase II/histidine kinase"/>
    <property type="match status" value="1"/>
</dbReference>
<keyword evidence="6" id="KW-0418">Kinase</keyword>
<dbReference type="InterPro" id="IPR005467">
    <property type="entry name" value="His_kinase_dom"/>
</dbReference>
<comment type="catalytic activity">
    <reaction evidence="1">
        <text>ATP + protein L-histidine = ADP + protein N-phospho-L-histidine.</text>
        <dbReference type="EC" id="2.7.13.3"/>
    </reaction>
</comment>
<feature type="domain" description="Histidine kinase" evidence="9">
    <location>
        <begin position="296"/>
        <end position="516"/>
    </location>
</feature>
<dbReference type="PROSITE" id="PS50112">
    <property type="entry name" value="PAS"/>
    <property type="match status" value="1"/>
</dbReference>
<keyword evidence="5" id="KW-0547">Nucleotide-binding</keyword>
<dbReference type="FunFam" id="3.30.565.10:FF:000037">
    <property type="entry name" value="Hybrid sensor histidine kinase/response regulator"/>
    <property type="match status" value="1"/>
</dbReference>
<dbReference type="CDD" id="cd00075">
    <property type="entry name" value="HATPase"/>
    <property type="match status" value="1"/>
</dbReference>
<dbReference type="PANTHER" id="PTHR43711">
    <property type="entry name" value="TWO-COMPONENT HISTIDINE KINASE"/>
    <property type="match status" value="1"/>
</dbReference>
<dbReference type="EC" id="2.7.13.3" evidence="2"/>
<dbReference type="STRING" id="426128.SAMN05660297_01850"/>
<evidence type="ECO:0000256" key="2">
    <source>
        <dbReference type="ARBA" id="ARBA00012438"/>
    </source>
</evidence>
<dbReference type="PROSITE" id="PS50109">
    <property type="entry name" value="HIS_KIN"/>
    <property type="match status" value="1"/>
</dbReference>
<evidence type="ECO:0000256" key="1">
    <source>
        <dbReference type="ARBA" id="ARBA00000085"/>
    </source>
</evidence>
<name>A0A1I0D3T1_9FIRM</name>
<dbReference type="CDD" id="cd00082">
    <property type="entry name" value="HisKA"/>
    <property type="match status" value="1"/>
</dbReference>
<evidence type="ECO:0000256" key="5">
    <source>
        <dbReference type="ARBA" id="ARBA00022741"/>
    </source>
</evidence>